<keyword evidence="1" id="KW-0472">Membrane</keyword>
<dbReference type="EMBL" id="DAAZDK010000028">
    <property type="protein sequence ID" value="HAG6951028.1"/>
    <property type="molecule type" value="Genomic_DNA"/>
</dbReference>
<sequence>MVKVKKWSRRVVWMVAIWCASVLLLAGV</sequence>
<organism evidence="4">
    <name type="scientific">Salmonella typhimurium</name>
    <dbReference type="NCBI Taxonomy" id="90371"/>
    <lineage>
        <taxon>Bacteria</taxon>
        <taxon>Pseudomonadati</taxon>
        <taxon>Pseudomonadota</taxon>
        <taxon>Gammaproteobacteria</taxon>
        <taxon>Enterobacterales</taxon>
        <taxon>Enterobacteriaceae</taxon>
        <taxon>Salmonella</taxon>
    </lineage>
</organism>
<keyword evidence="1" id="KW-1133">Transmembrane helix</keyword>
<accession>A0A767XTR7</accession>
<dbReference type="Pfam" id="PF10617">
    <property type="entry name" value="DUF2474"/>
    <property type="match status" value="1"/>
</dbReference>
<protein>
    <submittedName>
        <fullName evidence="4">DUF2474 family protein</fullName>
    </submittedName>
</protein>
<feature type="transmembrane region" description="Helical" evidence="1">
    <location>
        <begin position="7"/>
        <end position="26"/>
    </location>
</feature>
<dbReference type="AlphaFoldDB" id="A0A767XTR7"/>
<dbReference type="EMBL" id="DAAZDI010000037">
    <property type="protein sequence ID" value="HAG7065501.1"/>
    <property type="molecule type" value="Genomic_DNA"/>
</dbReference>
<gene>
    <name evidence="2" type="ORF">G0K88_001515</name>
    <name evidence="3" type="ORF">G0K90_001267</name>
    <name evidence="4" type="ORF">G0L02_001826</name>
</gene>
<reference evidence="4" key="2">
    <citation type="submission" date="2019-08" db="EMBL/GenBank/DDBJ databases">
        <authorList>
            <consortium name="NCBI Pathogen Detection Project"/>
        </authorList>
    </citation>
    <scope>NUCLEOTIDE SEQUENCE</scope>
    <source>
        <strain evidence="3">A018</strain>
        <strain evidence="4">C2110</strain>
        <strain evidence="2">C2364</strain>
    </source>
</reference>
<keyword evidence="1" id="KW-0812">Transmembrane</keyword>
<dbReference type="EMBL" id="DAAZDL010000032">
    <property type="protein sequence ID" value="HAG6946490.1"/>
    <property type="molecule type" value="Genomic_DNA"/>
</dbReference>
<name>A0A767XTR7_SALTM</name>
<evidence type="ECO:0000313" key="2">
    <source>
        <dbReference type="EMBL" id="HAG6946490.1"/>
    </source>
</evidence>
<reference evidence="4" key="1">
    <citation type="journal article" date="2018" name="Genome Biol.">
        <title>SKESA: strategic k-mer extension for scrupulous assemblies.</title>
        <authorList>
            <person name="Souvorov A."/>
            <person name="Agarwala R."/>
            <person name="Lipman D.J."/>
        </authorList>
    </citation>
    <scope>NUCLEOTIDE SEQUENCE</scope>
    <source>
        <strain evidence="3">A018</strain>
        <strain evidence="4">C2110</strain>
        <strain evidence="2">C2364</strain>
    </source>
</reference>
<evidence type="ECO:0000313" key="3">
    <source>
        <dbReference type="EMBL" id="HAG6951028.1"/>
    </source>
</evidence>
<evidence type="ECO:0000313" key="4">
    <source>
        <dbReference type="EMBL" id="HAG7065501.1"/>
    </source>
</evidence>
<proteinExistence type="predicted"/>
<comment type="caution">
    <text evidence="4">The sequence shown here is derived from an EMBL/GenBank/DDBJ whole genome shotgun (WGS) entry which is preliminary data.</text>
</comment>
<evidence type="ECO:0000256" key="1">
    <source>
        <dbReference type="SAM" id="Phobius"/>
    </source>
</evidence>
<dbReference type="InterPro" id="IPR018895">
    <property type="entry name" value="DUF2474"/>
</dbReference>
<feature type="non-terminal residue" evidence="4">
    <location>
        <position position="28"/>
    </location>
</feature>